<keyword evidence="5" id="KW-1185">Reference proteome</keyword>
<dbReference type="SUPFAM" id="SSF56281">
    <property type="entry name" value="Metallo-hydrolase/oxidoreductase"/>
    <property type="match status" value="1"/>
</dbReference>
<comment type="similarity">
    <text evidence="2">Belongs to the UPF0173 family.</text>
</comment>
<dbReference type="EMBL" id="AVPE01000002">
    <property type="protein sequence ID" value="KGX93363.1"/>
    <property type="molecule type" value="Genomic_DNA"/>
</dbReference>
<dbReference type="NCBIfam" id="NF001911">
    <property type="entry name" value="PRK00685.1"/>
    <property type="match status" value="1"/>
</dbReference>
<dbReference type="STRING" id="1385510.GCA_000425205_00894"/>
<organism evidence="4 5">
    <name type="scientific">Pontibacillus halophilus JSM 076056 = DSM 19796</name>
    <dbReference type="NCBI Taxonomy" id="1385510"/>
    <lineage>
        <taxon>Bacteria</taxon>
        <taxon>Bacillati</taxon>
        <taxon>Bacillota</taxon>
        <taxon>Bacilli</taxon>
        <taxon>Bacillales</taxon>
        <taxon>Bacillaceae</taxon>
        <taxon>Pontibacillus</taxon>
    </lineage>
</organism>
<feature type="domain" description="Metallo-beta-lactamase" evidence="3">
    <location>
        <begin position="7"/>
        <end position="193"/>
    </location>
</feature>
<dbReference type="PANTHER" id="PTHR43546">
    <property type="entry name" value="UPF0173 METAL-DEPENDENT HYDROLASE MJ1163-RELATED"/>
    <property type="match status" value="1"/>
</dbReference>
<evidence type="ECO:0000256" key="2">
    <source>
        <dbReference type="HAMAP-Rule" id="MF_00457"/>
    </source>
</evidence>
<reference evidence="4 5" key="1">
    <citation type="submission" date="2013-08" db="EMBL/GenBank/DDBJ databases">
        <authorList>
            <person name="Huang J."/>
            <person name="Wang G."/>
        </authorList>
    </citation>
    <scope>NUCLEOTIDE SEQUENCE [LARGE SCALE GENOMIC DNA]</scope>
    <source>
        <strain evidence="4 5">JSM 076056</strain>
    </source>
</reference>
<dbReference type="GO" id="GO:0016787">
    <property type="term" value="F:hydrolase activity"/>
    <property type="evidence" value="ECO:0007669"/>
    <property type="project" value="UniProtKB-UniRule"/>
</dbReference>
<evidence type="ECO:0000259" key="3">
    <source>
        <dbReference type="SMART" id="SM00849"/>
    </source>
</evidence>
<dbReference type="eggNOG" id="COG2220">
    <property type="taxonomic scope" value="Bacteria"/>
</dbReference>
<dbReference type="InterPro" id="IPR050114">
    <property type="entry name" value="UPF0173_UPF0282_UlaG_hydrolase"/>
</dbReference>
<name>A0A0A5GQ41_9BACI</name>
<evidence type="ECO:0000256" key="1">
    <source>
        <dbReference type="ARBA" id="ARBA00022801"/>
    </source>
</evidence>
<dbReference type="Gene3D" id="3.60.15.10">
    <property type="entry name" value="Ribonuclease Z/Hydroxyacylglutathione hydrolase-like"/>
    <property type="match status" value="1"/>
</dbReference>
<dbReference type="AlphaFoldDB" id="A0A0A5GQ41"/>
<dbReference type="HAMAP" id="MF_00457">
    <property type="entry name" value="UPF0173"/>
    <property type="match status" value="1"/>
</dbReference>
<protein>
    <recommendedName>
        <fullName evidence="2">UPF0173 metal-dependent hydrolase N781_09920</fullName>
    </recommendedName>
</protein>
<dbReference type="Proteomes" id="UP000030528">
    <property type="component" value="Unassembled WGS sequence"/>
</dbReference>
<sequence>MNVSFHGHAVVKVEANGKTILFDPFINGNEGTDLDASSVQADVILLTHGHGDHVGDTVEIAKRNDALVVATAELATYLSFKGVNVHPMHIGGAHEFDFGTVKFTQAFHGSSFTEEENQSIVYTGMPGGILLTIDGKTVYHMGDTGLFSDMKLIGERNDIDLAFVPIGDNFTMGPEDATIAAQWIQAKQVVPVHYNTWPLIAQDGNAFAKGLPDGIGKALAIGESIEL</sequence>
<dbReference type="InterPro" id="IPR036866">
    <property type="entry name" value="RibonucZ/Hydroxyglut_hydro"/>
</dbReference>
<dbReference type="InterPro" id="IPR001279">
    <property type="entry name" value="Metallo-B-lactamas"/>
</dbReference>
<proteinExistence type="inferred from homology"/>
<accession>A0A0A5GQ41</accession>
<dbReference type="InterPro" id="IPR022877">
    <property type="entry name" value="UPF0173"/>
</dbReference>
<gene>
    <name evidence="4" type="ORF">N781_09920</name>
</gene>
<dbReference type="OrthoDB" id="9789133at2"/>
<keyword evidence="1 2" id="KW-0378">Hydrolase</keyword>
<comment type="caution">
    <text evidence="4">The sequence shown here is derived from an EMBL/GenBank/DDBJ whole genome shotgun (WGS) entry which is preliminary data.</text>
</comment>
<dbReference type="SMART" id="SM00849">
    <property type="entry name" value="Lactamase_B"/>
    <property type="match status" value="1"/>
</dbReference>
<dbReference type="PANTHER" id="PTHR43546:SF3">
    <property type="entry name" value="UPF0173 METAL-DEPENDENT HYDROLASE MJ1163"/>
    <property type="match status" value="1"/>
</dbReference>
<evidence type="ECO:0000313" key="5">
    <source>
        <dbReference type="Proteomes" id="UP000030528"/>
    </source>
</evidence>
<dbReference type="RefSeq" id="WP_026801928.1">
    <property type="nucleotide sequence ID" value="NZ_AVPE01000002.1"/>
</dbReference>
<evidence type="ECO:0000313" key="4">
    <source>
        <dbReference type="EMBL" id="KGX93363.1"/>
    </source>
</evidence>
<dbReference type="Pfam" id="PF12706">
    <property type="entry name" value="Lactamase_B_2"/>
    <property type="match status" value="1"/>
</dbReference>